<keyword evidence="1 5" id="KW-0963">Cytoplasm</keyword>
<dbReference type="STRING" id="709323.GCA_001047135_00253"/>
<dbReference type="InterPro" id="IPR056792">
    <property type="entry name" value="PRC_RimM"/>
</dbReference>
<dbReference type="GO" id="GO:0042274">
    <property type="term" value="P:ribosomal small subunit biogenesis"/>
    <property type="evidence" value="ECO:0007669"/>
    <property type="project" value="UniProtKB-UniRule"/>
</dbReference>
<dbReference type="Pfam" id="PF01782">
    <property type="entry name" value="RimM"/>
    <property type="match status" value="1"/>
</dbReference>
<evidence type="ECO:0000259" key="6">
    <source>
        <dbReference type="Pfam" id="PF01782"/>
    </source>
</evidence>
<evidence type="ECO:0000256" key="1">
    <source>
        <dbReference type="ARBA" id="ARBA00022490"/>
    </source>
</evidence>
<dbReference type="Gene3D" id="2.30.30.240">
    <property type="entry name" value="PRC-barrel domain"/>
    <property type="match status" value="1"/>
</dbReference>
<dbReference type="PANTHER" id="PTHR33692:SF1">
    <property type="entry name" value="RIBOSOME MATURATION FACTOR RIMM"/>
    <property type="match status" value="1"/>
</dbReference>
<accession>A0A3F3H6E1</accession>
<evidence type="ECO:0000313" key="10">
    <source>
        <dbReference type="Proteomes" id="UP001314262"/>
    </source>
</evidence>
<dbReference type="HAMAP" id="MF_00014">
    <property type="entry name" value="Ribosome_mat_RimM"/>
    <property type="match status" value="1"/>
</dbReference>
<dbReference type="InterPro" id="IPR011961">
    <property type="entry name" value="RimM"/>
</dbReference>
<dbReference type="Gene3D" id="2.40.30.60">
    <property type="entry name" value="RimM"/>
    <property type="match status" value="1"/>
</dbReference>
<comment type="function">
    <text evidence="5">An accessory protein needed during the final step in the assembly of 30S ribosomal subunit, possibly for assembly of the head region. Essential for efficient processing of 16S rRNA. May be needed both before and after RbfA during the maturation of 16S rRNA. It has affinity for free ribosomal 30S subunits but not for 70S ribosomes.</text>
</comment>
<dbReference type="InterPro" id="IPR009000">
    <property type="entry name" value="Transl_B-barrel_sf"/>
</dbReference>
<dbReference type="Proteomes" id="UP001314262">
    <property type="component" value="Unassembled WGS sequence"/>
</dbReference>
<dbReference type="SUPFAM" id="SSF50447">
    <property type="entry name" value="Translation proteins"/>
    <property type="match status" value="1"/>
</dbReference>
<dbReference type="GO" id="GO:0005840">
    <property type="term" value="C:ribosome"/>
    <property type="evidence" value="ECO:0007669"/>
    <property type="project" value="InterPro"/>
</dbReference>
<evidence type="ECO:0000256" key="4">
    <source>
        <dbReference type="ARBA" id="ARBA00023186"/>
    </source>
</evidence>
<dbReference type="RefSeq" id="WP_059393219.1">
    <property type="nucleotide sequence ID" value="NZ_BOJU01000002.1"/>
</dbReference>
<evidence type="ECO:0000313" key="9">
    <source>
        <dbReference type="EMBL" id="GAP03708.1"/>
    </source>
</evidence>
<dbReference type="NCBIfam" id="TIGR02273">
    <property type="entry name" value="16S_RimM"/>
    <property type="match status" value="1"/>
</dbReference>
<feature type="domain" description="Ribosome maturation factor RimM PRC barrel" evidence="7">
    <location>
        <begin position="103"/>
        <end position="170"/>
    </location>
</feature>
<keyword evidence="10" id="KW-1185">Reference proteome</keyword>
<dbReference type="GO" id="GO:0006364">
    <property type="term" value="P:rRNA processing"/>
    <property type="evidence" value="ECO:0007669"/>
    <property type="project" value="UniProtKB-UniRule"/>
</dbReference>
<reference evidence="8 10" key="2">
    <citation type="submission" date="2023-10" db="EMBL/GenBank/DDBJ databases">
        <authorList>
            <person name="Botero Cardona J."/>
        </authorList>
    </citation>
    <scope>NUCLEOTIDE SEQUENCE [LARGE SCALE GENOMIC DNA]</scope>
    <source>
        <strain evidence="8 10">R-53137</strain>
    </source>
</reference>
<dbReference type="SUPFAM" id="SSF50346">
    <property type="entry name" value="PRC-barrel domain"/>
    <property type="match status" value="1"/>
</dbReference>
<reference evidence="9" key="1">
    <citation type="journal article" date="2015" name="BMC Genomics">
        <title>Comparative genomics of Fructobacillus spp. and Leuconostoc spp. reveals niche-specific evolution of Fructobacillus spp.</title>
        <authorList>
            <person name="Endo A."/>
            <person name="Tanizawa Y."/>
            <person name="Tanaka N."/>
            <person name="Maeno S."/>
            <person name="Kumar H."/>
            <person name="Shiwa Y."/>
            <person name="Okada S."/>
            <person name="Yoshikawa H."/>
            <person name="Dicks L."/>
            <person name="Nakagawa J."/>
            <person name="Arita M."/>
        </authorList>
    </citation>
    <scope>NUCLEOTIDE SEQUENCE [LARGE SCALE GENOMIC DNA]</scope>
    <source>
        <strain evidence="9">F214-1</strain>
    </source>
</reference>
<proteinExistence type="inferred from homology"/>
<dbReference type="InterPro" id="IPR011033">
    <property type="entry name" value="PRC_barrel-like_sf"/>
</dbReference>
<comment type="domain">
    <text evidence="5">The PRC barrel domain binds ribosomal protein uS19.</text>
</comment>
<evidence type="ECO:0000259" key="7">
    <source>
        <dbReference type="Pfam" id="PF24986"/>
    </source>
</evidence>
<keyword evidence="4 5" id="KW-0143">Chaperone</keyword>
<comment type="similarity">
    <text evidence="5">Belongs to the RimM family.</text>
</comment>
<keyword evidence="3 5" id="KW-0698">rRNA processing</keyword>
<organism evidence="9">
    <name type="scientific">Fructobacillus tropaeoli</name>
    <dbReference type="NCBI Taxonomy" id="709323"/>
    <lineage>
        <taxon>Bacteria</taxon>
        <taxon>Bacillati</taxon>
        <taxon>Bacillota</taxon>
        <taxon>Bacilli</taxon>
        <taxon>Lactobacillales</taxon>
        <taxon>Lactobacillaceae</taxon>
        <taxon>Fructobacillus</taxon>
    </lineage>
</organism>
<feature type="domain" description="RimM N-terminal" evidence="6">
    <location>
        <begin position="9"/>
        <end position="91"/>
    </location>
</feature>
<evidence type="ECO:0000256" key="3">
    <source>
        <dbReference type="ARBA" id="ARBA00022552"/>
    </source>
</evidence>
<dbReference type="EMBL" id="DF968078">
    <property type="protein sequence ID" value="GAP03708.1"/>
    <property type="molecule type" value="Genomic_DNA"/>
</dbReference>
<keyword evidence="2 5" id="KW-0690">Ribosome biogenesis</keyword>
<evidence type="ECO:0000256" key="2">
    <source>
        <dbReference type="ARBA" id="ARBA00022517"/>
    </source>
</evidence>
<comment type="subcellular location">
    <subcellularLocation>
        <location evidence="5">Cytoplasm</location>
    </subcellularLocation>
</comment>
<comment type="subunit">
    <text evidence="5">Binds ribosomal protein uS19.</text>
</comment>
<dbReference type="AlphaFoldDB" id="A0A3F3H6E1"/>
<evidence type="ECO:0000256" key="5">
    <source>
        <dbReference type="HAMAP-Rule" id="MF_00014"/>
    </source>
</evidence>
<dbReference type="Pfam" id="PF24986">
    <property type="entry name" value="PRC_RimM"/>
    <property type="match status" value="1"/>
</dbReference>
<evidence type="ECO:0000313" key="8">
    <source>
        <dbReference type="EMBL" id="CAK1229847.1"/>
    </source>
</evidence>
<dbReference type="Proteomes" id="UP000064514">
    <property type="component" value="Unassembled WGS sequence"/>
</dbReference>
<dbReference type="PANTHER" id="PTHR33692">
    <property type="entry name" value="RIBOSOME MATURATION FACTOR RIMM"/>
    <property type="match status" value="1"/>
</dbReference>
<dbReference type="InterPro" id="IPR002676">
    <property type="entry name" value="RimM_N"/>
</dbReference>
<dbReference type="GO" id="GO:0005737">
    <property type="term" value="C:cytoplasm"/>
    <property type="evidence" value="ECO:0007669"/>
    <property type="project" value="UniProtKB-SubCell"/>
</dbReference>
<name>A0A3F3H6E1_9LACO</name>
<dbReference type="GO" id="GO:0043022">
    <property type="term" value="F:ribosome binding"/>
    <property type="evidence" value="ECO:0007669"/>
    <property type="project" value="InterPro"/>
</dbReference>
<dbReference type="InterPro" id="IPR036976">
    <property type="entry name" value="RimM_N_sf"/>
</dbReference>
<gene>
    <name evidence="5 9" type="primary">rimM</name>
    <name evidence="9" type="ORF">FTRO_0012550</name>
    <name evidence="8" type="ORF">R53137_KAKDMLNK_00298</name>
</gene>
<dbReference type="EMBL" id="CAUZLT010000001">
    <property type="protein sequence ID" value="CAK1229847.1"/>
    <property type="molecule type" value="Genomic_DNA"/>
</dbReference>
<protein>
    <recommendedName>
        <fullName evidence="5">Ribosome maturation factor RimM</fullName>
    </recommendedName>
</protein>
<sequence length="175" mass="19854">METKNYFKIGTIVNTHGIRGELKIKAITDFADDRFQKGQAIYRLDKGQYVKETIAKARVHKGMWLVTFDGVDNINQVEIFKGQDVFVDEEDRDDLDDGEYYYNEIIGCTVVDLDGQTLGEIKEIMTTGANDVWIMKRPKGKDGLIPVIDDVVKEVNVADKVITIDVLEGLFDDED</sequence>